<evidence type="ECO:0000256" key="7">
    <source>
        <dbReference type="ARBA" id="ARBA00023136"/>
    </source>
</evidence>
<evidence type="ECO:0008006" key="12">
    <source>
        <dbReference type="Google" id="ProtNLM"/>
    </source>
</evidence>
<feature type="transmembrane region" description="Helical" evidence="9">
    <location>
        <begin position="375"/>
        <end position="395"/>
    </location>
</feature>
<gene>
    <name evidence="10" type="ORF">HMPREF9004_0374</name>
</gene>
<evidence type="ECO:0000256" key="8">
    <source>
        <dbReference type="SAM" id="MobiDB-lite"/>
    </source>
</evidence>
<dbReference type="Proteomes" id="UP000013015">
    <property type="component" value="Unassembled WGS sequence"/>
</dbReference>
<sequence length="473" mass="50532">MSDDSSRALRSISEFFERFAGPRLSRASDFDPEPMEFRRGDPLDGRRDAADAVPWAMKVAASLSWRAIVIAVAAAGIVWGAMHLSIIIMPVAIALLLAVLLEPLVGWFTRRLNFPRTLSAVLGLLVMLAVVVASLSQAGSEIFRQLPRLFTKANDGISELMRWLGEGPLKLDTTMINQGIEKVQGELANWAQANSSFLASSALSVTSSLFSVLSSVLIMLFCLFFFLKEGRTIWLWVVRLFPAPARQPLHESAIRGWVTLGSYVRTQIQVAAIDAIGIGLGAFFLGLPMVLPIVVVVFFASFVPIVGALVSGAIAVLVALVDQGLTAGVIMLVVIFVVQQVESNLLQPLLMSHAVSLHPVAVLLVVAASGSVAGIPGAIFGVPIAAFLNATFLYLHGYDSMPALANDPKRPGGPPGMLEDMVAASYASKTKVDPREGASAVDSKDEDENAQDCSEDAPSVEPESGAKDEAHEE</sequence>
<comment type="caution">
    <text evidence="10">The sequence shown here is derived from an EMBL/GenBank/DDBJ whole genome shotgun (WGS) entry which is preliminary data.</text>
</comment>
<dbReference type="GO" id="GO:0055085">
    <property type="term" value="P:transmembrane transport"/>
    <property type="evidence" value="ECO:0007669"/>
    <property type="project" value="TreeGrafter"/>
</dbReference>
<protein>
    <recommendedName>
        <fullName evidence="12">Permease</fullName>
    </recommendedName>
</protein>
<keyword evidence="11" id="KW-1185">Reference proteome</keyword>
<dbReference type="AlphaFoldDB" id="N6WFM2"/>
<dbReference type="RefSeq" id="WP_005962105.1">
    <property type="nucleotide sequence ID" value="NZ_CP040505.1"/>
</dbReference>
<feature type="transmembrane region" description="Helical" evidence="9">
    <location>
        <begin position="87"/>
        <end position="108"/>
    </location>
</feature>
<feature type="compositionally biased region" description="Basic and acidic residues" evidence="8">
    <location>
        <begin position="464"/>
        <end position="473"/>
    </location>
</feature>
<keyword evidence="7 9" id="KW-0472">Membrane</keyword>
<feature type="transmembrane region" description="Helical" evidence="9">
    <location>
        <begin position="120"/>
        <end position="139"/>
    </location>
</feature>
<dbReference type="PANTHER" id="PTHR21716">
    <property type="entry name" value="TRANSMEMBRANE PROTEIN"/>
    <property type="match status" value="1"/>
</dbReference>
<feature type="transmembrane region" description="Helical" evidence="9">
    <location>
        <begin position="275"/>
        <end position="299"/>
    </location>
</feature>
<dbReference type="PANTHER" id="PTHR21716:SF53">
    <property type="entry name" value="PERMEASE PERM-RELATED"/>
    <property type="match status" value="1"/>
</dbReference>
<feature type="region of interest" description="Disordered" evidence="8">
    <location>
        <begin position="428"/>
        <end position="473"/>
    </location>
</feature>
<feature type="transmembrane region" description="Helical" evidence="9">
    <location>
        <begin position="350"/>
        <end position="369"/>
    </location>
</feature>
<evidence type="ECO:0000256" key="5">
    <source>
        <dbReference type="ARBA" id="ARBA00022692"/>
    </source>
</evidence>
<keyword evidence="6 9" id="KW-1133">Transmembrane helix</keyword>
<reference evidence="10 11" key="1">
    <citation type="submission" date="2013-03" db="EMBL/GenBank/DDBJ databases">
        <title>Reference genome for the Human Microbiome Project.</title>
        <authorList>
            <person name="Aqrawi P."/>
            <person name="Ayvaz T."/>
            <person name="Bess C."/>
            <person name="Blankenburg K."/>
            <person name="Coyle M."/>
            <person name="Deng J."/>
            <person name="Forbes L."/>
            <person name="Fowler G."/>
            <person name="Francisco L."/>
            <person name="Fu Q."/>
            <person name="Gibbs R."/>
            <person name="Gross S."/>
            <person name="Gubbala S."/>
            <person name="Hale W."/>
            <person name="Hemphill L."/>
            <person name="Highlander S."/>
            <person name="Hirani K."/>
            <person name="Jackson L."/>
            <person name="Jakkamsetti A."/>
            <person name="Javaid M."/>
            <person name="Jayaseelan J.C."/>
            <person name="Jiang H."/>
            <person name="Joshi V."/>
            <person name="Korchina V."/>
            <person name="Kovar C."/>
            <person name="Lara F."/>
            <person name="Lee S."/>
            <person name="Liu Y."/>
            <person name="Mata R."/>
            <person name="Mathew T."/>
            <person name="Munidasa M."/>
            <person name="Muzny D."/>
            <person name="Nazareth L."/>
            <person name="Ngo R."/>
            <person name="Nguyen L."/>
            <person name="Nguyen N."/>
            <person name="Okwuonu G."/>
            <person name="Ongeri F."/>
            <person name="Palculict T."/>
            <person name="Patil S."/>
            <person name="Petrosino J."/>
            <person name="Pham C."/>
            <person name="Pham P."/>
            <person name="Pu L.-L."/>
            <person name="Qin X."/>
            <person name="Qu J."/>
            <person name="Reid J."/>
            <person name="Ross M."/>
            <person name="Ruth R."/>
            <person name="Saada N."/>
            <person name="San Lucas F."/>
            <person name="Santibanez J."/>
            <person name="Shang Y."/>
            <person name="Simmons D."/>
            <person name="Song X.-Z."/>
            <person name="Tang L.-Y."/>
            <person name="Thornton R."/>
            <person name="Warren J."/>
            <person name="Weissenberger G."/>
            <person name="Wilczek-Boney K."/>
            <person name="Worley K."/>
            <person name="Youmans B."/>
            <person name="Zhang J."/>
            <person name="Zhang L."/>
            <person name="Zhao Z."/>
            <person name="Zhou C."/>
            <person name="Zhu D."/>
            <person name="Zhu Y."/>
        </authorList>
    </citation>
    <scope>NUCLEOTIDE SEQUENCE [LARGE SCALE GENOMIC DNA]</scope>
    <source>
        <strain evidence="10 11">F0333</strain>
    </source>
</reference>
<comment type="similarity">
    <text evidence="2">Belongs to the autoinducer-2 exporter (AI-2E) (TC 2.A.86) family.</text>
</comment>
<evidence type="ECO:0000256" key="4">
    <source>
        <dbReference type="ARBA" id="ARBA00022475"/>
    </source>
</evidence>
<comment type="subcellular location">
    <subcellularLocation>
        <location evidence="1">Cell membrane</location>
        <topology evidence="1">Multi-pass membrane protein</topology>
    </subcellularLocation>
</comment>
<evidence type="ECO:0000313" key="11">
    <source>
        <dbReference type="Proteomes" id="UP000013015"/>
    </source>
</evidence>
<dbReference type="PATRIC" id="fig|888050.3.peg.363"/>
<name>N6WFM2_9ACTO</name>
<dbReference type="InterPro" id="IPR002549">
    <property type="entry name" value="AI-2E-like"/>
</dbReference>
<evidence type="ECO:0000256" key="3">
    <source>
        <dbReference type="ARBA" id="ARBA00022448"/>
    </source>
</evidence>
<proteinExistence type="inferred from homology"/>
<dbReference type="eggNOG" id="COG0628">
    <property type="taxonomic scope" value="Bacteria"/>
</dbReference>
<feature type="transmembrane region" description="Helical" evidence="9">
    <location>
        <begin position="63"/>
        <end position="81"/>
    </location>
</feature>
<evidence type="ECO:0000256" key="9">
    <source>
        <dbReference type="SAM" id="Phobius"/>
    </source>
</evidence>
<dbReference type="GO" id="GO:0005886">
    <property type="term" value="C:plasma membrane"/>
    <property type="evidence" value="ECO:0007669"/>
    <property type="project" value="UniProtKB-SubCell"/>
</dbReference>
<keyword evidence="4" id="KW-1003">Cell membrane</keyword>
<keyword evidence="5 9" id="KW-0812">Transmembrane</keyword>
<organism evidence="10 11">
    <name type="scientific">Schaalia cardiffensis F0333</name>
    <dbReference type="NCBI Taxonomy" id="888050"/>
    <lineage>
        <taxon>Bacteria</taxon>
        <taxon>Bacillati</taxon>
        <taxon>Actinomycetota</taxon>
        <taxon>Actinomycetes</taxon>
        <taxon>Actinomycetales</taxon>
        <taxon>Actinomycetaceae</taxon>
        <taxon>Schaalia</taxon>
    </lineage>
</organism>
<evidence type="ECO:0000313" key="10">
    <source>
        <dbReference type="EMBL" id="ENO19039.1"/>
    </source>
</evidence>
<accession>N6WFM2</accession>
<dbReference type="EMBL" id="AQHZ01000005">
    <property type="protein sequence ID" value="ENO19039.1"/>
    <property type="molecule type" value="Genomic_DNA"/>
</dbReference>
<feature type="compositionally biased region" description="Acidic residues" evidence="8">
    <location>
        <begin position="444"/>
        <end position="455"/>
    </location>
</feature>
<evidence type="ECO:0000256" key="1">
    <source>
        <dbReference type="ARBA" id="ARBA00004651"/>
    </source>
</evidence>
<dbReference type="OrthoDB" id="9784366at2"/>
<evidence type="ECO:0000256" key="6">
    <source>
        <dbReference type="ARBA" id="ARBA00022989"/>
    </source>
</evidence>
<dbReference type="Pfam" id="PF01594">
    <property type="entry name" value="AI-2E_transport"/>
    <property type="match status" value="1"/>
</dbReference>
<keyword evidence="3" id="KW-0813">Transport</keyword>
<evidence type="ECO:0000256" key="2">
    <source>
        <dbReference type="ARBA" id="ARBA00009773"/>
    </source>
</evidence>
<feature type="transmembrane region" description="Helical" evidence="9">
    <location>
        <begin position="208"/>
        <end position="227"/>
    </location>
</feature>
<dbReference type="HOGENOM" id="CLU_031275_3_2_11"/>
<feature type="transmembrane region" description="Helical" evidence="9">
    <location>
        <begin position="305"/>
        <end position="338"/>
    </location>
</feature>